<dbReference type="PANTHER" id="PTHR42842">
    <property type="entry name" value="FAD/NAD(P)-BINDING OXIDOREDUCTASE"/>
    <property type="match status" value="1"/>
</dbReference>
<dbReference type="InterPro" id="IPR036188">
    <property type="entry name" value="FAD/NAD-bd_sf"/>
</dbReference>
<reference evidence="2" key="2">
    <citation type="journal article" date="2021" name="PeerJ">
        <title>Extensive microbial diversity within the chicken gut microbiome revealed by metagenomics and culture.</title>
        <authorList>
            <person name="Gilroy R."/>
            <person name="Ravi A."/>
            <person name="Getino M."/>
            <person name="Pursley I."/>
            <person name="Horton D.L."/>
            <person name="Alikhan N.F."/>
            <person name="Baker D."/>
            <person name="Gharbi K."/>
            <person name="Hall N."/>
            <person name="Watson M."/>
            <person name="Adriaenssens E.M."/>
            <person name="Foster-Nyarko E."/>
            <person name="Jarju S."/>
            <person name="Secka A."/>
            <person name="Antonio M."/>
            <person name="Oren A."/>
            <person name="Chaudhuri R.R."/>
            <person name="La Ragione R."/>
            <person name="Hildebrand F."/>
            <person name="Pallen M.J."/>
        </authorList>
    </citation>
    <scope>NUCLEOTIDE SEQUENCE</scope>
    <source>
        <strain evidence="2">CHK195-11698</strain>
    </source>
</reference>
<dbReference type="InterPro" id="IPR049516">
    <property type="entry name" value="FAD-depend_C"/>
</dbReference>
<comment type="caution">
    <text evidence="2">The sequence shown here is derived from an EMBL/GenBank/DDBJ whole genome shotgun (WGS) entry which is preliminary data.</text>
</comment>
<dbReference type="Pfam" id="PF13450">
    <property type="entry name" value="NAD_binding_8"/>
    <property type="match status" value="1"/>
</dbReference>
<dbReference type="SUPFAM" id="SSF51905">
    <property type="entry name" value="FAD/NAD(P)-binding domain"/>
    <property type="match status" value="1"/>
</dbReference>
<gene>
    <name evidence="2" type="ORF">IAD15_07930</name>
</gene>
<dbReference type="InterPro" id="IPR028348">
    <property type="entry name" value="FAD-binding_protein"/>
</dbReference>
<dbReference type="PANTHER" id="PTHR42842:SF3">
    <property type="entry name" value="FAD_NAD(P)-BINDING OXIDOREDUCTASE FAMILY PROTEIN"/>
    <property type="match status" value="1"/>
</dbReference>
<name>A0A9D1HPR3_9FIRM</name>
<proteinExistence type="predicted"/>
<dbReference type="Gene3D" id="3.30.70.2700">
    <property type="match status" value="1"/>
</dbReference>
<dbReference type="AlphaFoldDB" id="A0A9D1HPR3"/>
<dbReference type="PRINTS" id="PR00419">
    <property type="entry name" value="ADXRDTASE"/>
</dbReference>
<organism evidence="2 3">
    <name type="scientific">Candidatus Fimiplasma intestinipullorum</name>
    <dbReference type="NCBI Taxonomy" id="2840825"/>
    <lineage>
        <taxon>Bacteria</taxon>
        <taxon>Bacillati</taxon>
        <taxon>Bacillota</taxon>
        <taxon>Clostridia</taxon>
        <taxon>Eubacteriales</taxon>
        <taxon>Candidatus Fimiplasma</taxon>
    </lineage>
</organism>
<reference evidence="2" key="1">
    <citation type="submission" date="2020-10" db="EMBL/GenBank/DDBJ databases">
        <authorList>
            <person name="Gilroy R."/>
        </authorList>
    </citation>
    <scope>NUCLEOTIDE SEQUENCE</scope>
    <source>
        <strain evidence="2">CHK195-11698</strain>
    </source>
</reference>
<evidence type="ECO:0000313" key="2">
    <source>
        <dbReference type="EMBL" id="HIU13981.1"/>
    </source>
</evidence>
<protein>
    <submittedName>
        <fullName evidence="2">FAD-dependent oxidoreductase</fullName>
    </submittedName>
</protein>
<evidence type="ECO:0000313" key="3">
    <source>
        <dbReference type="Proteomes" id="UP000824175"/>
    </source>
</evidence>
<dbReference type="PIRSF" id="PIRSF038984">
    <property type="entry name" value="FAD_binding_protein"/>
    <property type="match status" value="1"/>
</dbReference>
<sequence length="519" mass="56855">MLKVSNVKVSLKQARKEPAKILASYLNVREKSLSQVTLLKRSIDARKGKVHYICTYAFSYPDEEELMQKQKQVSVYQPYHYPIPKPINKTTIVVGSGPAGLFCTWLLAKSGSPVILLERGSCVEKRIQAVDTFFETGLLNERSNVQFGEGGAGTFSDGKLTTGIKDPRVTQVLKTFVEYGAPEDILYEAKPHIGTDYLRKLLINMRYDLLAMGAIIRFESQVTDVLIENGRVQGVEINHQEKLLADAVVLAIGHSARDTFEMLYQRKVPMEAKPFAVGVRIEHPQTQINTVQYGEHASQLKPASYKLSYHAADGRGVYTFCMCPGGQVVAAASEKERLVTNGMSEYARAKANANSAVLVNVGTADFGSDHPLAGMYYQRELEGRAFRLGQGHYHAPVSLLQDYMKHQLSSGLGKIEPSYQPGWQFANLHQLFSEAMNDDLKAGLAYFGTRLKGFDRPDAILTGVESRSSSPVRLVRDGTLSSAIAGLYPCGEGAGYAGGIMSAAVDGLKVAEIILGGSK</sequence>
<evidence type="ECO:0000259" key="1">
    <source>
        <dbReference type="Pfam" id="PF21688"/>
    </source>
</evidence>
<feature type="domain" description="FAD-dependent protein C-terminal" evidence="1">
    <location>
        <begin position="274"/>
        <end position="468"/>
    </location>
</feature>
<dbReference type="EMBL" id="DVMJ01000065">
    <property type="protein sequence ID" value="HIU13981.1"/>
    <property type="molecule type" value="Genomic_DNA"/>
</dbReference>
<dbReference type="Gene3D" id="3.50.50.60">
    <property type="entry name" value="FAD/NAD(P)-binding domain"/>
    <property type="match status" value="2"/>
</dbReference>
<accession>A0A9D1HPR3</accession>
<dbReference type="Proteomes" id="UP000824175">
    <property type="component" value="Unassembled WGS sequence"/>
</dbReference>
<dbReference type="Pfam" id="PF21688">
    <property type="entry name" value="FAD-depend_C"/>
    <property type="match status" value="1"/>
</dbReference>